<keyword evidence="3" id="KW-1185">Reference proteome</keyword>
<dbReference type="AlphaFoldDB" id="D9SLK9"/>
<feature type="domain" description="DUF4314" evidence="1">
    <location>
        <begin position="6"/>
        <end position="72"/>
    </location>
</feature>
<gene>
    <name evidence="2" type="ordered locus">Clocel_3983</name>
</gene>
<evidence type="ECO:0000313" key="2">
    <source>
        <dbReference type="EMBL" id="ADL53646.1"/>
    </source>
</evidence>
<protein>
    <recommendedName>
        <fullName evidence="1">DUF4314 domain-containing protein</fullName>
    </recommendedName>
</protein>
<dbReference type="STRING" id="573061.Clocel_3983"/>
<evidence type="ECO:0000313" key="3">
    <source>
        <dbReference type="Proteomes" id="UP000002730"/>
    </source>
</evidence>
<dbReference type="EMBL" id="CP002160">
    <property type="protein sequence ID" value="ADL53646.1"/>
    <property type="molecule type" value="Genomic_DNA"/>
</dbReference>
<dbReference type="InterPro" id="IPR025463">
    <property type="entry name" value="DUF4314"/>
</dbReference>
<dbReference type="OrthoDB" id="9813511at2"/>
<sequence>MRFPSREIVEQVRKEYPVGTRVELVQMDDFQAPPIGTKGTVRGVDDTASIMVSWDNGSGLNVVYGEDACRKLDSVKIICYGKEETWDSRKEAADFYLRAIAGSEGSECERYTKIYTELLMGLTTCTDEE</sequence>
<organism evidence="2 3">
    <name type="scientific">Clostridium cellulovorans (strain ATCC 35296 / DSM 3052 / OCM 3 / 743B)</name>
    <dbReference type="NCBI Taxonomy" id="573061"/>
    <lineage>
        <taxon>Bacteria</taxon>
        <taxon>Bacillati</taxon>
        <taxon>Bacillota</taxon>
        <taxon>Clostridia</taxon>
        <taxon>Eubacteriales</taxon>
        <taxon>Clostridiaceae</taxon>
        <taxon>Clostridium</taxon>
    </lineage>
</organism>
<dbReference type="Proteomes" id="UP000002730">
    <property type="component" value="Chromosome"/>
</dbReference>
<dbReference type="Pfam" id="PF14192">
    <property type="entry name" value="DUF4314"/>
    <property type="match status" value="1"/>
</dbReference>
<dbReference type="eggNOG" id="COG2105">
    <property type="taxonomic scope" value="Bacteria"/>
</dbReference>
<accession>D9SLK9</accession>
<dbReference type="HOGENOM" id="CLU_1924866_0_0_9"/>
<reference evidence="2 3" key="1">
    <citation type="submission" date="2010-08" db="EMBL/GenBank/DDBJ databases">
        <title>Complete sequence of Clostridium cellulovorans 743B.</title>
        <authorList>
            <consortium name="US DOE Joint Genome Institute"/>
            <person name="Lucas S."/>
            <person name="Copeland A."/>
            <person name="Lapidus A."/>
            <person name="Cheng J.-F."/>
            <person name="Bruce D."/>
            <person name="Goodwin L."/>
            <person name="Pitluck S."/>
            <person name="Chertkov O."/>
            <person name="Detter J.C."/>
            <person name="Han C."/>
            <person name="Tapia R."/>
            <person name="Land M."/>
            <person name="Hauser L."/>
            <person name="Chang Y.-J."/>
            <person name="Jeffries C."/>
            <person name="Kyrpides N."/>
            <person name="Ivanova N."/>
            <person name="Mikhailova N."/>
            <person name="Hemme C.L."/>
            <person name="Woyke T."/>
        </authorList>
    </citation>
    <scope>NUCLEOTIDE SEQUENCE [LARGE SCALE GENOMIC DNA]</scope>
    <source>
        <strain evidence="3">ATCC 35296 / DSM 3052 / OCM 3 / 743B</strain>
    </source>
</reference>
<proteinExistence type="predicted"/>
<name>D9SLK9_CLOC7</name>
<evidence type="ECO:0000259" key="1">
    <source>
        <dbReference type="Pfam" id="PF14192"/>
    </source>
</evidence>
<dbReference type="KEGG" id="ccb:Clocel_3983"/>